<organism evidence="1 2">
    <name type="scientific">Panagrolaimus sp. JU765</name>
    <dbReference type="NCBI Taxonomy" id="591449"/>
    <lineage>
        <taxon>Eukaryota</taxon>
        <taxon>Metazoa</taxon>
        <taxon>Ecdysozoa</taxon>
        <taxon>Nematoda</taxon>
        <taxon>Chromadorea</taxon>
        <taxon>Rhabditida</taxon>
        <taxon>Tylenchina</taxon>
        <taxon>Panagrolaimomorpha</taxon>
        <taxon>Panagrolaimoidea</taxon>
        <taxon>Panagrolaimidae</taxon>
        <taxon>Panagrolaimus</taxon>
    </lineage>
</organism>
<evidence type="ECO:0000313" key="1">
    <source>
        <dbReference type="Proteomes" id="UP000887576"/>
    </source>
</evidence>
<proteinExistence type="predicted"/>
<dbReference type="WBParaSite" id="JU765_v2.g1559.t1">
    <property type="protein sequence ID" value="JU765_v2.g1559.t1"/>
    <property type="gene ID" value="JU765_v2.g1559"/>
</dbReference>
<dbReference type="Proteomes" id="UP000887576">
    <property type="component" value="Unplaced"/>
</dbReference>
<sequence length="172" mass="19574">MNAYCIYNVNDPDCTVHQNRSKIISIASNITHSVICFLLSTSIIIGLRFKIGDSPGSNKKKIERRLLLQAFITSIFFNMYNASLLMIEKFRDSSTKTAAGAWGFMLSVAAANFTFFLFHYCQIILLIILNPTVREAVFRFYRIPVRAGEHSKVFTTRVQNSNSRNVSQVQTF</sequence>
<accession>A0AC34QE65</accession>
<protein>
    <submittedName>
        <fullName evidence="2">7TM GPCR serpentine receptor class x (Srx) domain-containing protein</fullName>
    </submittedName>
</protein>
<name>A0AC34QE65_9BILA</name>
<evidence type="ECO:0000313" key="2">
    <source>
        <dbReference type="WBParaSite" id="JU765_v2.g1559.t1"/>
    </source>
</evidence>
<reference evidence="2" key="1">
    <citation type="submission" date="2022-11" db="UniProtKB">
        <authorList>
            <consortium name="WormBaseParasite"/>
        </authorList>
    </citation>
    <scope>IDENTIFICATION</scope>
</reference>